<gene>
    <name evidence="1" type="primary">brxD</name>
    <name evidence="1" type="ORF">E2C06_18055</name>
</gene>
<dbReference type="RefSeq" id="WP_133290011.1">
    <property type="nucleotide sequence ID" value="NZ_SMSJ01000025.1"/>
</dbReference>
<dbReference type="EMBL" id="SMSJ01000025">
    <property type="protein sequence ID" value="TDH61144.1"/>
    <property type="molecule type" value="Genomic_DNA"/>
</dbReference>
<proteinExistence type="predicted"/>
<keyword evidence="2" id="KW-1185">Reference proteome</keyword>
<protein>
    <submittedName>
        <fullName evidence="1">BREX system ATP-binding protein BrxD</fullName>
    </submittedName>
</protein>
<evidence type="ECO:0000313" key="1">
    <source>
        <dbReference type="EMBL" id="TDH61144.1"/>
    </source>
</evidence>
<dbReference type="InterPro" id="IPR021228">
    <property type="entry name" value="BrxD"/>
</dbReference>
<dbReference type="GO" id="GO:0005524">
    <property type="term" value="F:ATP binding"/>
    <property type="evidence" value="ECO:0007669"/>
    <property type="project" value="UniProtKB-KW"/>
</dbReference>
<dbReference type="SUPFAM" id="SSF52540">
    <property type="entry name" value="P-loop containing nucleoside triphosphate hydrolases"/>
    <property type="match status" value="1"/>
</dbReference>
<accession>A0A4R5QDB5</accession>
<evidence type="ECO:0000313" key="2">
    <source>
        <dbReference type="Proteomes" id="UP000295096"/>
    </source>
</evidence>
<dbReference type="OrthoDB" id="9772976at2"/>
<keyword evidence="1" id="KW-0067">ATP-binding</keyword>
<comment type="caution">
    <text evidence="1">The sequence shown here is derived from an EMBL/GenBank/DDBJ whole genome shotgun (WGS) entry which is preliminary data.</text>
</comment>
<dbReference type="AlphaFoldDB" id="A0A4R5QDB5"/>
<dbReference type="Pfam" id="PF10923">
    <property type="entry name" value="BrxC_BrxD"/>
    <property type="match status" value="1"/>
</dbReference>
<keyword evidence="1" id="KW-0547">Nucleotide-binding</keyword>
<dbReference type="NCBIfam" id="NF033438">
    <property type="entry name" value="BREX_BrxD"/>
    <property type="match status" value="1"/>
</dbReference>
<sequence>MIGPQRRSAILDALRRGTVPREGLAAFAVGMERFEAAVDLDLAAVASGRGGFKAIRGEYGSGKTFFARWLQERARAAGFATAEVQVSETETPLHRWEAVYRRLVERLATSDIPDGALRPAVDAWFYTLEEDVLAESRIDAADGAALAAATEALMERRLAEIGRTAPAFSAVLRAYRRALLAEDAALAEGLIAWLGGQPNVAAAVKRAAGVKGDLDPFGAMHFLAGLLTILRDSGRAGLVLVLDEAETLQRMRADTREKGLNALRQLLDEIDAGRFPGLYLVVTGTAAFFEGPQGVQRLPPLAQRLHTDFGTDVRFDNPRAVQVRLQGFDLAALAAAGAKVRDLFADQAGDSGRLRSVVDDTYLADLAQGVAGRLGGKAGVAPRLYLRKLVADVLDRVDQFPDFDPRRHYAPTIDAREMSAAERAAAGAASVDDVELDT</sequence>
<reference evidence="1 2" key="1">
    <citation type="journal article" date="2016" name="J. Microbiol.">
        <title>Dankookia rubra gen. nov., sp. nov., an alphaproteobacterium isolated from sediment of a shallow stream.</title>
        <authorList>
            <person name="Kim W.H."/>
            <person name="Kim D.H."/>
            <person name="Kang K."/>
            <person name="Ahn T.Y."/>
        </authorList>
    </citation>
    <scope>NUCLEOTIDE SEQUENCE [LARGE SCALE GENOMIC DNA]</scope>
    <source>
        <strain evidence="1 2">JCM30602</strain>
    </source>
</reference>
<organism evidence="1 2">
    <name type="scientific">Dankookia rubra</name>
    <dbReference type="NCBI Taxonomy" id="1442381"/>
    <lineage>
        <taxon>Bacteria</taxon>
        <taxon>Pseudomonadati</taxon>
        <taxon>Pseudomonadota</taxon>
        <taxon>Alphaproteobacteria</taxon>
        <taxon>Acetobacterales</taxon>
        <taxon>Roseomonadaceae</taxon>
        <taxon>Dankookia</taxon>
    </lineage>
</organism>
<dbReference type="Proteomes" id="UP000295096">
    <property type="component" value="Unassembled WGS sequence"/>
</dbReference>
<name>A0A4R5QDB5_9PROT</name>
<dbReference type="InterPro" id="IPR027417">
    <property type="entry name" value="P-loop_NTPase"/>
</dbReference>